<reference evidence="3 4" key="1">
    <citation type="submission" date="2024-04" db="EMBL/GenBank/DDBJ databases">
        <title>Albibacterium profundi sp. nov., isolated from sediment of the Challenger Deep of Mariana Trench.</title>
        <authorList>
            <person name="Wang Y."/>
        </authorList>
    </citation>
    <scope>NUCLEOTIDE SEQUENCE [LARGE SCALE GENOMIC DNA]</scope>
    <source>
        <strain evidence="3 4">RHL897</strain>
    </source>
</reference>
<dbReference type="InterPro" id="IPR036388">
    <property type="entry name" value="WH-like_DNA-bd_sf"/>
</dbReference>
<dbReference type="CDD" id="cd06445">
    <property type="entry name" value="ATase"/>
    <property type="match status" value="1"/>
</dbReference>
<dbReference type="InterPro" id="IPR036217">
    <property type="entry name" value="MethylDNA_cys_MeTrfase_DNAb"/>
</dbReference>
<evidence type="ECO:0000256" key="1">
    <source>
        <dbReference type="ARBA" id="ARBA00022763"/>
    </source>
</evidence>
<keyword evidence="1" id="KW-0227">DNA damage</keyword>
<proteinExistence type="predicted"/>
<dbReference type="InterPro" id="IPR014048">
    <property type="entry name" value="MethylDNA_cys_MeTrfase_DNA-bd"/>
</dbReference>
<dbReference type="EMBL" id="JBBVGT010000002">
    <property type="protein sequence ID" value="MFB5945488.1"/>
    <property type="molecule type" value="Genomic_DNA"/>
</dbReference>
<dbReference type="SUPFAM" id="SSF46767">
    <property type="entry name" value="Methylated DNA-protein cysteine methyltransferase, C-terminal domain"/>
    <property type="match status" value="1"/>
</dbReference>
<feature type="domain" description="Methylated-DNA-[protein]-cysteine S-methyltransferase DNA binding" evidence="2">
    <location>
        <begin position="6"/>
        <end position="82"/>
    </location>
</feature>
<dbReference type="Gene3D" id="1.10.10.10">
    <property type="entry name" value="Winged helix-like DNA-binding domain superfamily/Winged helix DNA-binding domain"/>
    <property type="match status" value="1"/>
</dbReference>
<keyword evidence="4" id="KW-1185">Reference proteome</keyword>
<name>A0ABV5CDS5_9SPHI</name>
<sequence>MRSKEEFCQCVYQLVRQVPEGRITTYGAIAKAMGEPKASRRVGYAMRISGDVQPPVPAHRVVSSSGRISCRSTRVQEFLENERIEIRQDSIIGFKKLFWACFK</sequence>
<dbReference type="Pfam" id="PF01035">
    <property type="entry name" value="DNA_binding_1"/>
    <property type="match status" value="1"/>
</dbReference>
<comment type="caution">
    <text evidence="3">The sequence shown here is derived from an EMBL/GenBank/DDBJ whole genome shotgun (WGS) entry which is preliminary data.</text>
</comment>
<dbReference type="GO" id="GO:0032259">
    <property type="term" value="P:methylation"/>
    <property type="evidence" value="ECO:0007669"/>
    <property type="project" value="UniProtKB-KW"/>
</dbReference>
<dbReference type="PANTHER" id="PTHR42942:SF1">
    <property type="entry name" value="ALKYLTRANSFERASE-LIKE PROTEIN 1"/>
    <property type="match status" value="1"/>
</dbReference>
<gene>
    <name evidence="3" type="ORF">WKR92_06565</name>
</gene>
<dbReference type="Proteomes" id="UP001580928">
    <property type="component" value="Unassembled WGS sequence"/>
</dbReference>
<dbReference type="RefSeq" id="WP_375557025.1">
    <property type="nucleotide sequence ID" value="NZ_JBBVGT010000002.1"/>
</dbReference>
<dbReference type="NCBIfam" id="TIGR00589">
    <property type="entry name" value="ogt"/>
    <property type="match status" value="1"/>
</dbReference>
<organism evidence="3 4">
    <name type="scientific">Albibacterium profundi</name>
    <dbReference type="NCBI Taxonomy" id="3134906"/>
    <lineage>
        <taxon>Bacteria</taxon>
        <taxon>Pseudomonadati</taxon>
        <taxon>Bacteroidota</taxon>
        <taxon>Sphingobacteriia</taxon>
        <taxon>Sphingobacteriales</taxon>
        <taxon>Sphingobacteriaceae</taxon>
        <taxon>Albibacterium</taxon>
    </lineage>
</organism>
<dbReference type="EC" id="2.1.1.63" evidence="3"/>
<evidence type="ECO:0000313" key="3">
    <source>
        <dbReference type="EMBL" id="MFB5945488.1"/>
    </source>
</evidence>
<dbReference type="InterPro" id="IPR052520">
    <property type="entry name" value="ATL_DNA_repair"/>
</dbReference>
<accession>A0ABV5CDS5</accession>
<evidence type="ECO:0000259" key="2">
    <source>
        <dbReference type="Pfam" id="PF01035"/>
    </source>
</evidence>
<dbReference type="GO" id="GO:0003908">
    <property type="term" value="F:methylated-DNA-[protein]-cysteine S-methyltransferase activity"/>
    <property type="evidence" value="ECO:0007669"/>
    <property type="project" value="UniProtKB-EC"/>
</dbReference>
<keyword evidence="3" id="KW-0808">Transferase</keyword>
<evidence type="ECO:0000313" key="4">
    <source>
        <dbReference type="Proteomes" id="UP001580928"/>
    </source>
</evidence>
<dbReference type="PANTHER" id="PTHR42942">
    <property type="entry name" value="6-O-METHYLGUANINE DNA METHYLTRANSFERASE"/>
    <property type="match status" value="1"/>
</dbReference>
<keyword evidence="3" id="KW-0489">Methyltransferase</keyword>
<protein>
    <submittedName>
        <fullName evidence="3">MGMT family protein</fullName>
        <ecNumber evidence="3">2.1.1.63</ecNumber>
    </submittedName>
</protein>